<feature type="transmembrane region" description="Helical" evidence="1">
    <location>
        <begin position="47"/>
        <end position="67"/>
    </location>
</feature>
<proteinExistence type="predicted"/>
<feature type="transmembrane region" description="Helical" evidence="1">
    <location>
        <begin position="21"/>
        <end position="41"/>
    </location>
</feature>
<dbReference type="AlphaFoldDB" id="A0A6C0LAW2"/>
<sequence length="85" mass="9874">MLNLCEYRDIFAEPNTGPHQYRIFNIAIVDVVLTILLAYGISWFFNYPFLPTLGISFFIGIIAHRLFCVRTTVDKFLFPIVDDPE</sequence>
<evidence type="ECO:0000256" key="1">
    <source>
        <dbReference type="SAM" id="Phobius"/>
    </source>
</evidence>
<keyword evidence="1" id="KW-0812">Transmembrane</keyword>
<evidence type="ECO:0000313" key="2">
    <source>
        <dbReference type="EMBL" id="QHU26808.1"/>
    </source>
</evidence>
<name>A0A6C0LAW2_9ZZZZ</name>
<reference evidence="2" key="1">
    <citation type="journal article" date="2020" name="Nature">
        <title>Giant virus diversity and host interactions through global metagenomics.</title>
        <authorList>
            <person name="Schulz F."/>
            <person name="Roux S."/>
            <person name="Paez-Espino D."/>
            <person name="Jungbluth S."/>
            <person name="Walsh D.A."/>
            <person name="Denef V.J."/>
            <person name="McMahon K.D."/>
            <person name="Konstantinidis K.T."/>
            <person name="Eloe-Fadrosh E.A."/>
            <person name="Kyrpides N.C."/>
            <person name="Woyke T."/>
        </authorList>
    </citation>
    <scope>NUCLEOTIDE SEQUENCE</scope>
    <source>
        <strain evidence="2">GVMAG-M-3300027759-42</strain>
    </source>
</reference>
<keyword evidence="1" id="KW-0472">Membrane</keyword>
<accession>A0A6C0LAW2</accession>
<protein>
    <submittedName>
        <fullName evidence="2">Uncharacterized protein</fullName>
    </submittedName>
</protein>
<organism evidence="2">
    <name type="scientific">viral metagenome</name>
    <dbReference type="NCBI Taxonomy" id="1070528"/>
    <lineage>
        <taxon>unclassified sequences</taxon>
        <taxon>metagenomes</taxon>
        <taxon>organismal metagenomes</taxon>
    </lineage>
</organism>
<dbReference type="EMBL" id="MN740445">
    <property type="protein sequence ID" value="QHU26808.1"/>
    <property type="molecule type" value="Genomic_DNA"/>
</dbReference>
<keyword evidence="1" id="KW-1133">Transmembrane helix</keyword>